<gene>
    <name evidence="1" type="ORF">BDN72DRAFT_843297</name>
</gene>
<dbReference type="Proteomes" id="UP000308600">
    <property type="component" value="Unassembled WGS sequence"/>
</dbReference>
<proteinExistence type="predicted"/>
<evidence type="ECO:0000313" key="1">
    <source>
        <dbReference type="EMBL" id="TFK67272.1"/>
    </source>
</evidence>
<sequence length="789" mass="85275">MPIAGSVLPPARETPYFSDLDGLDAWAALPAPKIEGILPYSPRPTRLSAGEKGRMLVCHDYNGGYTENPFTRDYTFNYYSHCDVFVYFSHHRVTIPPPGWINAAHRQGAKMLGTLIFEGGSEPDCLRLCIGQYPAGANTPLSGSVPFPLSAQYATTLANLAYQRGFDGWLMNFEANLEGGGDQARAVSAWLTILQTEMEAKIGSHVETIWYDSVVTDGYVYYQNRLNALNLPFFLSSTGLFTNYGWYPDPSSGTDPKADMDYFDKLAPSLTGNTPTSKPEVSKKEINNIFLGIDMYGRGSYGGGGFGAYNALTHISPLQRKLSAALFAPGWTWESQQRNPGWNWDQWWSFDHSLWVGTGNDPAPSDPASAPGSEGPFVPIVSYFSLLGPPDPLDLPFFSTFSPGTGTGWFVGGAKVFQSTDGWEDLDKQTAVGDLVWPVPKVSWHTSRVGISLPVALAAIATDNAYMGGSSLKLVFNSLSPSPIWLPLQSLNITLAKEYQATVFYTAEQPDTILSLDLYVKPLGSDIPADFITVIPIPFIGPPAPSDAGWKKVAISFIALGLPATTTQVALGLVLSSPSADPYSLETSLLLGQISVVPSFPDAVSVVPPIILYANFQPDTSGAGATPSGILSWSIGAAIPPSGTSASDADAQSDVPSVSHRHRRHQQQQQQLTLAPKHANQNIDPNSTVSAWKIQPSNPWLPTLAYANIYAIRFVSTSPPTVPPTLGLVNSSWIGTSGLDGRTQSFVVVGDNLPPVSSWQDKVRFWVQGVTSRGELMNWDQCAYVDVDA</sequence>
<evidence type="ECO:0000313" key="2">
    <source>
        <dbReference type="Proteomes" id="UP000308600"/>
    </source>
</evidence>
<accession>A0ACD3ANT2</accession>
<protein>
    <submittedName>
        <fullName evidence="1">Uncharacterized protein</fullName>
    </submittedName>
</protein>
<organism evidence="1 2">
    <name type="scientific">Pluteus cervinus</name>
    <dbReference type="NCBI Taxonomy" id="181527"/>
    <lineage>
        <taxon>Eukaryota</taxon>
        <taxon>Fungi</taxon>
        <taxon>Dikarya</taxon>
        <taxon>Basidiomycota</taxon>
        <taxon>Agaricomycotina</taxon>
        <taxon>Agaricomycetes</taxon>
        <taxon>Agaricomycetidae</taxon>
        <taxon>Agaricales</taxon>
        <taxon>Pluteineae</taxon>
        <taxon>Pluteaceae</taxon>
        <taxon>Pluteus</taxon>
    </lineage>
</organism>
<keyword evidence="2" id="KW-1185">Reference proteome</keyword>
<reference evidence="1 2" key="1">
    <citation type="journal article" date="2019" name="Nat. Ecol. Evol.">
        <title>Megaphylogeny resolves global patterns of mushroom evolution.</title>
        <authorList>
            <person name="Varga T."/>
            <person name="Krizsan K."/>
            <person name="Foldi C."/>
            <person name="Dima B."/>
            <person name="Sanchez-Garcia M."/>
            <person name="Sanchez-Ramirez S."/>
            <person name="Szollosi G.J."/>
            <person name="Szarkandi J.G."/>
            <person name="Papp V."/>
            <person name="Albert L."/>
            <person name="Andreopoulos W."/>
            <person name="Angelini C."/>
            <person name="Antonin V."/>
            <person name="Barry K.W."/>
            <person name="Bougher N.L."/>
            <person name="Buchanan P."/>
            <person name="Buyck B."/>
            <person name="Bense V."/>
            <person name="Catcheside P."/>
            <person name="Chovatia M."/>
            <person name="Cooper J."/>
            <person name="Damon W."/>
            <person name="Desjardin D."/>
            <person name="Finy P."/>
            <person name="Geml J."/>
            <person name="Haridas S."/>
            <person name="Hughes K."/>
            <person name="Justo A."/>
            <person name="Karasinski D."/>
            <person name="Kautmanova I."/>
            <person name="Kiss B."/>
            <person name="Kocsube S."/>
            <person name="Kotiranta H."/>
            <person name="LaButti K.M."/>
            <person name="Lechner B.E."/>
            <person name="Liimatainen K."/>
            <person name="Lipzen A."/>
            <person name="Lukacs Z."/>
            <person name="Mihaltcheva S."/>
            <person name="Morgado L.N."/>
            <person name="Niskanen T."/>
            <person name="Noordeloos M.E."/>
            <person name="Ohm R.A."/>
            <person name="Ortiz-Santana B."/>
            <person name="Ovrebo C."/>
            <person name="Racz N."/>
            <person name="Riley R."/>
            <person name="Savchenko A."/>
            <person name="Shiryaev A."/>
            <person name="Soop K."/>
            <person name="Spirin V."/>
            <person name="Szebenyi C."/>
            <person name="Tomsovsky M."/>
            <person name="Tulloss R.E."/>
            <person name="Uehling J."/>
            <person name="Grigoriev I.V."/>
            <person name="Vagvolgyi C."/>
            <person name="Papp T."/>
            <person name="Martin F.M."/>
            <person name="Miettinen O."/>
            <person name="Hibbett D.S."/>
            <person name="Nagy L.G."/>
        </authorList>
    </citation>
    <scope>NUCLEOTIDE SEQUENCE [LARGE SCALE GENOMIC DNA]</scope>
    <source>
        <strain evidence="1 2">NL-1719</strain>
    </source>
</reference>
<name>A0ACD3ANT2_9AGAR</name>
<dbReference type="EMBL" id="ML208380">
    <property type="protein sequence ID" value="TFK67272.1"/>
    <property type="molecule type" value="Genomic_DNA"/>
</dbReference>